<evidence type="ECO:0000313" key="4">
    <source>
        <dbReference type="Proteomes" id="UP000275408"/>
    </source>
</evidence>
<evidence type="ECO:0000256" key="1">
    <source>
        <dbReference type="ARBA" id="ARBA00007105"/>
    </source>
</evidence>
<dbReference type="Proteomes" id="UP000275408">
    <property type="component" value="Unassembled WGS sequence"/>
</dbReference>
<dbReference type="GO" id="GO:0043130">
    <property type="term" value="F:ubiquitin binding"/>
    <property type="evidence" value="ECO:0007669"/>
    <property type="project" value="InterPro"/>
</dbReference>
<evidence type="ECO:0000259" key="2">
    <source>
        <dbReference type="Pfam" id="PF02845"/>
    </source>
</evidence>
<name>A0A3M6UHC7_POCDA</name>
<comment type="similarity">
    <text evidence="1">Belongs to the SPATS2 family.</text>
</comment>
<reference evidence="3 4" key="1">
    <citation type="journal article" date="2018" name="Sci. Rep.">
        <title>Comparative analysis of the Pocillopora damicornis genome highlights role of immune system in coral evolution.</title>
        <authorList>
            <person name="Cunning R."/>
            <person name="Bay R.A."/>
            <person name="Gillette P."/>
            <person name="Baker A.C."/>
            <person name="Traylor-Knowles N."/>
        </authorList>
    </citation>
    <scope>NUCLEOTIDE SEQUENCE [LARGE SCALE GENOMIC DNA]</scope>
    <source>
        <strain evidence="3">RSMAS</strain>
        <tissue evidence="3">Whole animal</tissue>
    </source>
</reference>
<dbReference type="PANTHER" id="PTHR15623">
    <property type="entry name" value="SPERMATOGENESIS-ASSOCIATED SERINE-RICH PROTEIN 2-RELATED"/>
    <property type="match status" value="1"/>
</dbReference>
<comment type="caution">
    <text evidence="3">The sequence shown here is derived from an EMBL/GenBank/DDBJ whole genome shotgun (WGS) entry which is preliminary data.</text>
</comment>
<dbReference type="AlphaFoldDB" id="A0A3M6UHC7"/>
<gene>
    <name evidence="3" type="ORF">pdam_00020357</name>
</gene>
<dbReference type="SUPFAM" id="SSF46934">
    <property type="entry name" value="UBA-like"/>
    <property type="match status" value="1"/>
</dbReference>
<feature type="domain" description="CUE" evidence="2">
    <location>
        <begin position="42"/>
        <end position="75"/>
    </location>
</feature>
<accession>A0A3M6UHC7</accession>
<dbReference type="GO" id="GO:0005737">
    <property type="term" value="C:cytoplasm"/>
    <property type="evidence" value="ECO:0007669"/>
    <property type="project" value="TreeGrafter"/>
</dbReference>
<dbReference type="InterPro" id="IPR003892">
    <property type="entry name" value="CUE"/>
</dbReference>
<sequence length="148" mass="16620">MAKKVSAKQGKDFFDTRSGRVLADLNFAERSSVNAKTEIGFIREAFPFRSKDDITLVLQSCDYDVEAAIACFTNGEADNLLKEWNTQGKKSKYKGCVSYMNFVMGLAHHRVSVAQWLSIRAQNPKFWGSIPPSWGLRIFSSSHACDKT</sequence>
<dbReference type="Pfam" id="PF02845">
    <property type="entry name" value="CUE"/>
    <property type="match status" value="1"/>
</dbReference>
<dbReference type="PANTHER" id="PTHR15623:SF11">
    <property type="entry name" value="SPERMATOGENESIS-ASSOCIATED SERINE-RICH PROTEIN 2"/>
    <property type="match status" value="1"/>
</dbReference>
<dbReference type="InterPro" id="IPR009060">
    <property type="entry name" value="UBA-like_sf"/>
</dbReference>
<dbReference type="EMBL" id="RCHS01001528">
    <property type="protein sequence ID" value="RMX53041.1"/>
    <property type="molecule type" value="Genomic_DNA"/>
</dbReference>
<evidence type="ECO:0000313" key="3">
    <source>
        <dbReference type="EMBL" id="RMX53041.1"/>
    </source>
</evidence>
<organism evidence="3 4">
    <name type="scientific">Pocillopora damicornis</name>
    <name type="common">Cauliflower coral</name>
    <name type="synonym">Millepora damicornis</name>
    <dbReference type="NCBI Taxonomy" id="46731"/>
    <lineage>
        <taxon>Eukaryota</taxon>
        <taxon>Metazoa</taxon>
        <taxon>Cnidaria</taxon>
        <taxon>Anthozoa</taxon>
        <taxon>Hexacorallia</taxon>
        <taxon>Scleractinia</taxon>
        <taxon>Astrocoeniina</taxon>
        <taxon>Pocilloporidae</taxon>
        <taxon>Pocillopora</taxon>
    </lineage>
</organism>
<dbReference type="CDD" id="cd14279">
    <property type="entry name" value="CUE"/>
    <property type="match status" value="1"/>
</dbReference>
<protein>
    <recommendedName>
        <fullName evidence="2">CUE domain-containing protein</fullName>
    </recommendedName>
</protein>
<dbReference type="OrthoDB" id="6136201at2759"/>
<keyword evidence="4" id="KW-1185">Reference proteome</keyword>
<dbReference type="InterPro" id="IPR009816">
    <property type="entry name" value="SPATS2-like"/>
</dbReference>
<proteinExistence type="inferred from homology"/>